<protein>
    <submittedName>
        <fullName evidence="6">Acetyltransferase</fullName>
    </submittedName>
</protein>
<evidence type="ECO:0000259" key="5">
    <source>
        <dbReference type="Pfam" id="PF25087"/>
    </source>
</evidence>
<organism evidence="6 7">
    <name type="scientific">Zhenhengia yiwuensis</name>
    <dbReference type="NCBI Taxonomy" id="2763666"/>
    <lineage>
        <taxon>Bacteria</taxon>
        <taxon>Bacillati</taxon>
        <taxon>Bacillota</taxon>
        <taxon>Clostridia</taxon>
        <taxon>Lachnospirales</taxon>
        <taxon>Lachnospiraceae</taxon>
        <taxon>Zhenhengia</taxon>
    </lineage>
</organism>
<keyword evidence="1" id="KW-0808">Transferase</keyword>
<name>A0A926ICR3_9FIRM</name>
<dbReference type="RefSeq" id="WP_249332128.1">
    <property type="nucleotide sequence ID" value="NZ_JACRSY010000006.1"/>
</dbReference>
<dbReference type="Proteomes" id="UP000655830">
    <property type="component" value="Unassembled WGS sequence"/>
</dbReference>
<dbReference type="SUPFAM" id="SSF51161">
    <property type="entry name" value="Trimeric LpxA-like enzymes"/>
    <property type="match status" value="1"/>
</dbReference>
<dbReference type="PROSITE" id="PS00101">
    <property type="entry name" value="HEXAPEP_TRANSFERASES"/>
    <property type="match status" value="1"/>
</dbReference>
<dbReference type="EMBL" id="JACRSY010000006">
    <property type="protein sequence ID" value="MBC8578962.1"/>
    <property type="molecule type" value="Genomic_DNA"/>
</dbReference>
<dbReference type="Pfam" id="PF17836">
    <property type="entry name" value="PglD_N"/>
    <property type="match status" value="1"/>
</dbReference>
<evidence type="ECO:0000256" key="1">
    <source>
        <dbReference type="ARBA" id="ARBA00022679"/>
    </source>
</evidence>
<dbReference type="Gene3D" id="2.160.10.10">
    <property type="entry name" value="Hexapeptide repeat proteins"/>
    <property type="match status" value="1"/>
</dbReference>
<comment type="caution">
    <text evidence="6">The sequence shown here is derived from an EMBL/GenBank/DDBJ whole genome shotgun (WGS) entry which is preliminary data.</text>
</comment>
<dbReference type="PANTHER" id="PTHR43300">
    <property type="entry name" value="ACETYLTRANSFERASE"/>
    <property type="match status" value="1"/>
</dbReference>
<accession>A0A926ICR3</accession>
<dbReference type="InterPro" id="IPR056729">
    <property type="entry name" value="GMPPB_C"/>
</dbReference>
<keyword evidence="2" id="KW-0677">Repeat</keyword>
<dbReference type="InterPro" id="IPR050179">
    <property type="entry name" value="Trans_hexapeptide_repeat"/>
</dbReference>
<dbReference type="InterPro" id="IPR018357">
    <property type="entry name" value="Hexapep_transf_CS"/>
</dbReference>
<sequence>MRKIIFIGAGGYAKSAIDALSLYNHHIEGFIDDFKEGEHLGYKILGNCIEDIFEPHKYEYFISIGDNKKRKSWHDILKNKGLELINIIDRTAIVSNNVEVGTGCFIGKMAIVNSDVKIGDNCVINTKALVEHGCRIGNHVNISTNSVLNGDVRVKDGAFVGSCSVVNGQLLIGERAMVGSGAVVIRDVEDDSTVVGVPARRIEERRYKNV</sequence>
<dbReference type="PANTHER" id="PTHR43300:SF7">
    <property type="entry name" value="UDP-N-ACETYLBACILLOSAMINE N-ACETYLTRANSFERASE"/>
    <property type="match status" value="1"/>
</dbReference>
<feature type="binding site" evidence="3">
    <location>
        <position position="65"/>
    </location>
    <ligand>
        <name>substrate</name>
    </ligand>
</feature>
<dbReference type="InterPro" id="IPR041561">
    <property type="entry name" value="PglD_N"/>
</dbReference>
<evidence type="ECO:0000259" key="4">
    <source>
        <dbReference type="Pfam" id="PF17836"/>
    </source>
</evidence>
<proteinExistence type="predicted"/>
<dbReference type="CDD" id="cd03360">
    <property type="entry name" value="LbH_AT_putative"/>
    <property type="match status" value="1"/>
</dbReference>
<reference evidence="6" key="1">
    <citation type="submission" date="2020-08" db="EMBL/GenBank/DDBJ databases">
        <title>Genome public.</title>
        <authorList>
            <person name="Liu C."/>
            <person name="Sun Q."/>
        </authorList>
    </citation>
    <scope>NUCLEOTIDE SEQUENCE</scope>
    <source>
        <strain evidence="6">NSJ-12</strain>
    </source>
</reference>
<dbReference type="InterPro" id="IPR011004">
    <property type="entry name" value="Trimer_LpxA-like_sf"/>
</dbReference>
<keyword evidence="7" id="KW-1185">Reference proteome</keyword>
<evidence type="ECO:0000256" key="2">
    <source>
        <dbReference type="ARBA" id="ARBA00022737"/>
    </source>
</evidence>
<evidence type="ECO:0000256" key="3">
    <source>
        <dbReference type="PIRSR" id="PIRSR620019-2"/>
    </source>
</evidence>
<dbReference type="GO" id="GO:0016740">
    <property type="term" value="F:transferase activity"/>
    <property type="evidence" value="ECO:0007669"/>
    <property type="project" value="UniProtKB-KW"/>
</dbReference>
<dbReference type="NCBIfam" id="TIGR03570">
    <property type="entry name" value="NeuD_NnaD"/>
    <property type="match status" value="1"/>
</dbReference>
<dbReference type="InterPro" id="IPR020019">
    <property type="entry name" value="AcTrfase_PglD-like"/>
</dbReference>
<gene>
    <name evidence="6" type="ORF">H8718_05365</name>
</gene>
<dbReference type="Pfam" id="PF25087">
    <property type="entry name" value="GMPPB_C"/>
    <property type="match status" value="1"/>
</dbReference>
<evidence type="ECO:0000313" key="7">
    <source>
        <dbReference type="Proteomes" id="UP000655830"/>
    </source>
</evidence>
<dbReference type="AlphaFoldDB" id="A0A926ICR3"/>
<evidence type="ECO:0000313" key="6">
    <source>
        <dbReference type="EMBL" id="MBC8578962.1"/>
    </source>
</evidence>
<feature type="domain" description="Mannose-1-phosphate guanyltransferase C-terminal" evidence="5">
    <location>
        <begin position="88"/>
        <end position="166"/>
    </location>
</feature>
<feature type="domain" description="PglD N-terminal" evidence="4">
    <location>
        <begin position="3"/>
        <end position="75"/>
    </location>
</feature>
<dbReference type="Gene3D" id="3.40.50.20">
    <property type="match status" value="1"/>
</dbReference>